<dbReference type="AlphaFoldDB" id="A0A8S1KBV5"/>
<dbReference type="EMBL" id="CAJJDM010000016">
    <property type="protein sequence ID" value="CAD8052659.1"/>
    <property type="molecule type" value="Genomic_DNA"/>
</dbReference>
<sequence>MKMKQRQINIIIIQDEISEKIEYFLIKKKQNNQQYQIMPIISKLHNQTKNQLLSVDQSDMDKIIYQNILDEFAPNIQSDYIFIKKIYLKNYIQNIY</sequence>
<comment type="caution">
    <text evidence="1">The sequence shown here is derived from an EMBL/GenBank/DDBJ whole genome shotgun (WGS) entry which is preliminary data.</text>
</comment>
<evidence type="ECO:0000313" key="1">
    <source>
        <dbReference type="EMBL" id="CAD8052659.1"/>
    </source>
</evidence>
<name>A0A8S1KBV5_PARPR</name>
<dbReference type="Proteomes" id="UP000688137">
    <property type="component" value="Unassembled WGS sequence"/>
</dbReference>
<keyword evidence="2" id="KW-1185">Reference proteome</keyword>
<protein>
    <submittedName>
        <fullName evidence="1">Uncharacterized protein</fullName>
    </submittedName>
</protein>
<proteinExistence type="predicted"/>
<reference evidence="1" key="1">
    <citation type="submission" date="2021-01" db="EMBL/GenBank/DDBJ databases">
        <authorList>
            <consortium name="Genoscope - CEA"/>
            <person name="William W."/>
        </authorList>
    </citation>
    <scope>NUCLEOTIDE SEQUENCE</scope>
</reference>
<evidence type="ECO:0000313" key="2">
    <source>
        <dbReference type="Proteomes" id="UP000688137"/>
    </source>
</evidence>
<organism evidence="1 2">
    <name type="scientific">Paramecium primaurelia</name>
    <dbReference type="NCBI Taxonomy" id="5886"/>
    <lineage>
        <taxon>Eukaryota</taxon>
        <taxon>Sar</taxon>
        <taxon>Alveolata</taxon>
        <taxon>Ciliophora</taxon>
        <taxon>Intramacronucleata</taxon>
        <taxon>Oligohymenophorea</taxon>
        <taxon>Peniculida</taxon>
        <taxon>Parameciidae</taxon>
        <taxon>Paramecium</taxon>
    </lineage>
</organism>
<gene>
    <name evidence="1" type="ORF">PPRIM_AZ9-3.1.T0190293</name>
</gene>
<accession>A0A8S1KBV5</accession>